<feature type="coiled-coil region" evidence="1">
    <location>
        <begin position="4"/>
        <end position="45"/>
    </location>
</feature>
<evidence type="ECO:0000313" key="3">
    <source>
        <dbReference type="EMBL" id="KAK7022035.1"/>
    </source>
</evidence>
<dbReference type="Proteomes" id="UP001383192">
    <property type="component" value="Unassembled WGS sequence"/>
</dbReference>
<dbReference type="EMBL" id="JAYKXP010000154">
    <property type="protein sequence ID" value="KAK7022035.1"/>
    <property type="molecule type" value="Genomic_DNA"/>
</dbReference>
<evidence type="ECO:0000256" key="1">
    <source>
        <dbReference type="SAM" id="Coils"/>
    </source>
</evidence>
<reference evidence="3 4" key="1">
    <citation type="submission" date="2024-01" db="EMBL/GenBank/DDBJ databases">
        <title>A draft genome for a cacao thread blight-causing isolate of Paramarasmius palmivorus.</title>
        <authorList>
            <person name="Baruah I.K."/>
            <person name="Bukari Y."/>
            <person name="Amoako-Attah I."/>
            <person name="Meinhardt L.W."/>
            <person name="Bailey B.A."/>
            <person name="Cohen S.P."/>
        </authorList>
    </citation>
    <scope>NUCLEOTIDE SEQUENCE [LARGE SCALE GENOMIC DNA]</scope>
    <source>
        <strain evidence="3 4">GH-12</strain>
    </source>
</reference>
<dbReference type="AlphaFoldDB" id="A0AAW0B8E5"/>
<name>A0AAW0B8E5_9AGAR</name>
<feature type="compositionally biased region" description="Low complexity" evidence="2">
    <location>
        <begin position="280"/>
        <end position="296"/>
    </location>
</feature>
<gene>
    <name evidence="3" type="ORF">VNI00_017070</name>
</gene>
<comment type="caution">
    <text evidence="3">The sequence shown here is derived from an EMBL/GenBank/DDBJ whole genome shotgun (WGS) entry which is preliminary data.</text>
</comment>
<proteinExistence type="predicted"/>
<sequence length="465" mass="50626">MLPILQIQSQIASLSQGINDLREEVTQMKEEVREARSEFKALSGSEGSTVLDALKEQKQDLSSLKFSVDSFRLVLGDSLGKSKTTGVSDGTSTQEEQAAWRSSFMKEMMNSRQGFGLFPTASQTFVPTPAASGSKGQALTRRPTLTSQKQFRRLQAPVKDLSRPLLPVLRHLRPLHPPAPVVVTTAPRRVEKSLAGSSASIASGIIPSDTELLIPQQTQPVTPAVTVTSLIANSSTRTTRSSASTSASPTPRNTRSSTTSATSSQKLPLPSELTPSISAPLLTHTSLPASSTTSTPRLHDLWSAPPAKSSISVSNPSSTKRPGALLTHAQISATSTAETYNPDKKRRPRHVTAFGCKVPEEVGEEWEFELPAWILDGLEEVNTEVNHADRADVDYAGDEQGEDMADSVVEVEGQRKERYTGLAEKIRLYREWAKNNDCSYYSYWWWNTRLEAVAQGASGDASRMS</sequence>
<evidence type="ECO:0000313" key="4">
    <source>
        <dbReference type="Proteomes" id="UP001383192"/>
    </source>
</evidence>
<feature type="compositionally biased region" description="Low complexity" evidence="2">
    <location>
        <begin position="232"/>
        <end position="264"/>
    </location>
</feature>
<organism evidence="3 4">
    <name type="scientific">Paramarasmius palmivorus</name>
    <dbReference type="NCBI Taxonomy" id="297713"/>
    <lineage>
        <taxon>Eukaryota</taxon>
        <taxon>Fungi</taxon>
        <taxon>Dikarya</taxon>
        <taxon>Basidiomycota</taxon>
        <taxon>Agaricomycotina</taxon>
        <taxon>Agaricomycetes</taxon>
        <taxon>Agaricomycetidae</taxon>
        <taxon>Agaricales</taxon>
        <taxon>Marasmiineae</taxon>
        <taxon>Marasmiaceae</taxon>
        <taxon>Paramarasmius</taxon>
    </lineage>
</organism>
<evidence type="ECO:0000256" key="2">
    <source>
        <dbReference type="SAM" id="MobiDB-lite"/>
    </source>
</evidence>
<keyword evidence="1" id="KW-0175">Coiled coil</keyword>
<keyword evidence="4" id="KW-1185">Reference proteome</keyword>
<feature type="compositionally biased region" description="Polar residues" evidence="2">
    <location>
        <begin position="309"/>
        <end position="320"/>
    </location>
</feature>
<feature type="region of interest" description="Disordered" evidence="2">
    <location>
        <begin position="232"/>
        <end position="322"/>
    </location>
</feature>
<accession>A0AAW0B8E5</accession>
<protein>
    <submittedName>
        <fullName evidence="3">Uncharacterized protein</fullName>
    </submittedName>
</protein>